<protein>
    <recommendedName>
        <fullName evidence="4">DUF4468 domain-containing protein</fullName>
    </recommendedName>
</protein>
<evidence type="ECO:0000256" key="1">
    <source>
        <dbReference type="SAM" id="SignalP"/>
    </source>
</evidence>
<evidence type="ECO:0008006" key="4">
    <source>
        <dbReference type="Google" id="ProtNLM"/>
    </source>
</evidence>
<evidence type="ECO:0000313" key="3">
    <source>
        <dbReference type="Proteomes" id="UP000001822"/>
    </source>
</evidence>
<sequence>MKSYFLLFCLLGVSFISVAKKPIPPLDSTGKDYGYYFDVPFKKAVSWDSTLILAKRFFDSCYFEKYKMVGVDTATHSFKVRVTSKLKTHGMLKNTHKPVYSNCYMTFDYLFYYSETGLKCKVKRLVHYYTLNSESGYMGTTNGKKTMRTESERVEVPMIQTDVKLYTQKVLQEAHETITKSIEKVKAYKWNRTFTPKEKSKKSLEDNDY</sequence>
<keyword evidence="1" id="KW-0732">Signal</keyword>
<evidence type="ECO:0000313" key="2">
    <source>
        <dbReference type="EMBL" id="ABG60104.1"/>
    </source>
</evidence>
<dbReference type="AlphaFoldDB" id="A0A6N4SUN7"/>
<reference evidence="2 3" key="1">
    <citation type="journal article" date="2007" name="Appl. Environ. Microbiol.">
        <title>Genome sequence of the cellulolytic gliding bacterium Cytophaga hutchinsonii.</title>
        <authorList>
            <person name="Xie G."/>
            <person name="Bruce D.C."/>
            <person name="Challacombe J.F."/>
            <person name="Chertkov O."/>
            <person name="Detter J.C."/>
            <person name="Gilna P."/>
            <person name="Han C.S."/>
            <person name="Lucas S."/>
            <person name="Misra M."/>
            <person name="Myers G.L."/>
            <person name="Richardson P."/>
            <person name="Tapia R."/>
            <person name="Thayer N."/>
            <person name="Thompson L.S."/>
            <person name="Brettin T.S."/>
            <person name="Henrissat B."/>
            <person name="Wilson D.B."/>
            <person name="McBride M.J."/>
        </authorList>
    </citation>
    <scope>NUCLEOTIDE SEQUENCE [LARGE SCALE GENOMIC DNA]</scope>
    <source>
        <strain evidence="3">ATCC 33406 / DSM 1761 / CIP 103989 / NBRC 15051 / NCIMB 9469 / D465</strain>
    </source>
</reference>
<dbReference type="Proteomes" id="UP000001822">
    <property type="component" value="Chromosome"/>
</dbReference>
<dbReference type="KEGG" id="chu:CHU_2856"/>
<gene>
    <name evidence="2" type="ordered locus">CHU_2856</name>
</gene>
<accession>A0A6N4SUN7</accession>
<dbReference type="OrthoDB" id="9938885at2"/>
<feature type="chain" id="PRO_5026705759" description="DUF4468 domain-containing protein" evidence="1">
    <location>
        <begin position="20"/>
        <end position="209"/>
    </location>
</feature>
<proteinExistence type="predicted"/>
<keyword evidence="3" id="KW-1185">Reference proteome</keyword>
<organism evidence="2 3">
    <name type="scientific">Cytophaga hutchinsonii (strain ATCC 33406 / DSM 1761 / CIP 103989 / NBRC 15051 / NCIMB 9469 / D465)</name>
    <dbReference type="NCBI Taxonomy" id="269798"/>
    <lineage>
        <taxon>Bacteria</taxon>
        <taxon>Pseudomonadati</taxon>
        <taxon>Bacteroidota</taxon>
        <taxon>Cytophagia</taxon>
        <taxon>Cytophagales</taxon>
        <taxon>Cytophagaceae</taxon>
        <taxon>Cytophaga</taxon>
    </lineage>
</organism>
<dbReference type="EMBL" id="CP000383">
    <property type="protein sequence ID" value="ABG60104.1"/>
    <property type="molecule type" value="Genomic_DNA"/>
</dbReference>
<dbReference type="RefSeq" id="WP_011586214.1">
    <property type="nucleotide sequence ID" value="NC_008255.1"/>
</dbReference>
<name>A0A6N4SUN7_CYTH3</name>
<feature type="signal peptide" evidence="1">
    <location>
        <begin position="1"/>
        <end position="19"/>
    </location>
</feature>